<evidence type="ECO:0000256" key="1">
    <source>
        <dbReference type="SAM" id="MobiDB-lite"/>
    </source>
</evidence>
<feature type="region of interest" description="Disordered" evidence="1">
    <location>
        <begin position="1"/>
        <end position="20"/>
    </location>
</feature>
<protein>
    <submittedName>
        <fullName evidence="2">Uncharacterized protein</fullName>
    </submittedName>
</protein>
<name>A0A7D8Z6T2_VANHU</name>
<sequence length="116" mass="13229">MRRRPRRTSRTCSESSARSGTCPWRLTGERVMSWATRSSSTRTRSRPRRRSRRRTAPSSWRRRLAPTLPLPRDQEAEHAAHREVDAGAVVATARCLPAVDERCVLSAVRRSDAVYA</sequence>
<dbReference type="EMBL" id="QKWK01000002">
    <property type="protein sequence ID" value="TXT13573.1"/>
    <property type="molecule type" value="Genomic_DNA"/>
</dbReference>
<evidence type="ECO:0000313" key="3">
    <source>
        <dbReference type="Proteomes" id="UP000473826"/>
    </source>
</evidence>
<feature type="compositionally biased region" description="Basic residues" evidence="1">
    <location>
        <begin position="43"/>
        <end position="64"/>
    </location>
</feature>
<proteinExistence type="predicted"/>
<feature type="compositionally biased region" description="Low complexity" evidence="1">
    <location>
        <begin position="10"/>
        <end position="19"/>
    </location>
</feature>
<keyword evidence="3" id="KW-1185">Reference proteome</keyword>
<dbReference type="Proteomes" id="UP000473826">
    <property type="component" value="Unassembled WGS sequence"/>
</dbReference>
<gene>
    <name evidence="2" type="ORF">VHUM_00940</name>
</gene>
<reference evidence="2 3" key="1">
    <citation type="journal article" date="2019" name="PLoS Genet.">
        <title>Convergent evolution of linked mating-type loci in basidiomycete fungi.</title>
        <authorList>
            <person name="Sun S."/>
            <person name="Coelho M.A."/>
            <person name="Heitman J."/>
            <person name="Nowrousian M."/>
        </authorList>
    </citation>
    <scope>NUCLEOTIDE SEQUENCE [LARGE SCALE GENOMIC DNA]</scope>
    <source>
        <strain evidence="2 3">CBS 4282</strain>
    </source>
</reference>
<comment type="caution">
    <text evidence="2">The sequence shown here is derived from an EMBL/GenBank/DDBJ whole genome shotgun (WGS) entry which is preliminary data.</text>
</comment>
<organism evidence="2 3">
    <name type="scientific">Vanrija humicola</name>
    <name type="common">Yeast</name>
    <name type="synonym">Cryptococcus humicola</name>
    <dbReference type="NCBI Taxonomy" id="5417"/>
    <lineage>
        <taxon>Eukaryota</taxon>
        <taxon>Fungi</taxon>
        <taxon>Dikarya</taxon>
        <taxon>Basidiomycota</taxon>
        <taxon>Agaricomycotina</taxon>
        <taxon>Tremellomycetes</taxon>
        <taxon>Trichosporonales</taxon>
        <taxon>Trichosporonaceae</taxon>
        <taxon>Vanrija</taxon>
    </lineage>
</organism>
<feature type="compositionally biased region" description="Low complexity" evidence="1">
    <location>
        <begin position="33"/>
        <end position="42"/>
    </location>
</feature>
<evidence type="ECO:0000313" key="2">
    <source>
        <dbReference type="EMBL" id="TXT13573.1"/>
    </source>
</evidence>
<accession>A0A7D8Z6T2</accession>
<feature type="region of interest" description="Disordered" evidence="1">
    <location>
        <begin position="33"/>
        <end position="80"/>
    </location>
</feature>
<dbReference type="AlphaFoldDB" id="A0A7D8Z6T2"/>